<keyword evidence="2" id="KW-0472">Membrane</keyword>
<feature type="transmembrane region" description="Helical" evidence="2">
    <location>
        <begin position="798"/>
        <end position="820"/>
    </location>
</feature>
<feature type="transmembrane region" description="Helical" evidence="2">
    <location>
        <begin position="462"/>
        <end position="481"/>
    </location>
</feature>
<feature type="transmembrane region" description="Helical" evidence="2">
    <location>
        <begin position="613"/>
        <end position="634"/>
    </location>
</feature>
<dbReference type="InParanoid" id="C1E8A3"/>
<feature type="transmembrane region" description="Helical" evidence="2">
    <location>
        <begin position="106"/>
        <end position="128"/>
    </location>
</feature>
<feature type="transmembrane region" description="Helical" evidence="2">
    <location>
        <begin position="735"/>
        <end position="753"/>
    </location>
</feature>
<feature type="transmembrane region" description="Helical" evidence="2">
    <location>
        <begin position="425"/>
        <end position="450"/>
    </location>
</feature>
<evidence type="ECO:0000313" key="4">
    <source>
        <dbReference type="Proteomes" id="UP000002009"/>
    </source>
</evidence>
<keyword evidence="2" id="KW-1133">Transmembrane helix</keyword>
<dbReference type="FunCoup" id="C1E8A3">
    <property type="interactions" value="421"/>
</dbReference>
<feature type="region of interest" description="Disordered" evidence="1">
    <location>
        <begin position="1"/>
        <end position="25"/>
    </location>
</feature>
<feature type="transmembrane region" description="Helical" evidence="2">
    <location>
        <begin position="280"/>
        <end position="302"/>
    </location>
</feature>
<sequence>MDAFTGSMGSSDPPPTPPKAPPRYRPGPWKHNSRVALALIPSIVVVVSDGGRLMMGTLVVGLMVVYILDVLKMAEAALISLWCTLVGVYLAMLVATDLFTPARSPLASIALLISNCLCLFLAGLWATLQFRWVQTGFPGVALACERALFAAIPPVCGAICAWTAIASVGAGHAPFYAAAAFAWLYKTFSFPTPSSFRGPPSRPRSADTGRDAGVSTGRDALVLGAGEAAAHCAMTCFAPACAYAAAHSPAMDPRYLFGLGSHSSTNLVHVANAFEHACSVALLLSFPVLFLCVYAERGALWWALGDSSLKSVDSSRGKTTRAVVAAVALVLFTGGLEGVVLFRGFGEYVRLPGVPGVVAVTAAVYGGLLAAVAALSGSVGSKNGVPSEIYQAALVTAGCAAALATGAPPWMLPFAAIGSIGASRFYLRGGAVDLAMFAGGVGACGAWFLHSNFWGLDVNIDGLPLAELCQLLFLSLCASALAPGLARFNVHPSSLGLLVCLHAMVFARCEDALHSEALEDGEPMYPAYLVLATSALGVWLAGSLERTGKVTAATAWMARCVYVGKLALVMLPGSRALVPCVLVGMAATAPFAFDSSNVGSPMTGSGRRARMSVARGLAHVLSLGLAMVHARFAVFDVVFAVTGHRPSDATLFGGLLLFAGAGSTPLVRRHFSHLPAARRGLALVVTAGGALVSLRPPMPWKGEIGFWYDADHVPDTEPDDVDIYGDRRDASGRGYSAWLLIATVLLGVFVASAPKPRRGATGTHATPAPLRAMLSAAAGASLGLYLSVEYFPSFRGDSVVTVSLCAACALCAVFLAFTYVPSASSPAVMPHVFAAYLVCLGVAFWTQREEDGEFDGPGAGSRGREARIGLVGVTAGLTAQMAFALKLKVAAVSANPGAARAARAGGARGHAGTMRDARSRFQPFSGRSPARFKSAGGALAQRALRAMRVGWMPVVGNISTFITFASATVLATWSRPDSCFTVFAVAPILLLLHEDELLFDSLSGTQRYVPPMAAIVISLAYNAVADALDGPPTPHAALAVGGDLAWTIKNVLCVLAATPNAWFLAEYLWSYHATSGLAMATAAPLNVLVATIGDVFAARVLACVSLVSAIAQWGTQRAVRVAGLKAL</sequence>
<feature type="transmembrane region" description="Helical" evidence="2">
    <location>
        <begin position="951"/>
        <end position="973"/>
    </location>
</feature>
<dbReference type="GeneID" id="8244146"/>
<organism evidence="3 4">
    <name type="scientific">Micromonas commoda (strain RCC299 / NOUM17 / CCMP2709)</name>
    <name type="common">Picoplanktonic green alga</name>
    <dbReference type="NCBI Taxonomy" id="296587"/>
    <lineage>
        <taxon>Eukaryota</taxon>
        <taxon>Viridiplantae</taxon>
        <taxon>Chlorophyta</taxon>
        <taxon>Mamiellophyceae</taxon>
        <taxon>Mamiellales</taxon>
        <taxon>Mamiellaceae</taxon>
        <taxon>Micromonas</taxon>
    </lineage>
</organism>
<feature type="transmembrane region" description="Helical" evidence="2">
    <location>
        <begin position="527"/>
        <end position="544"/>
    </location>
</feature>
<feature type="transmembrane region" description="Helical" evidence="2">
    <location>
        <begin position="389"/>
        <end position="413"/>
    </location>
</feature>
<feature type="transmembrane region" description="Helical" evidence="2">
    <location>
        <begin position="774"/>
        <end position="792"/>
    </location>
</feature>
<dbReference type="OMA" id="SWTYRSD"/>
<dbReference type="KEGG" id="mis:MICPUN_59301"/>
<dbReference type="EMBL" id="CP001327">
    <property type="protein sequence ID" value="ACO64479.1"/>
    <property type="molecule type" value="Genomic_DNA"/>
</dbReference>
<proteinExistence type="predicted"/>
<keyword evidence="4" id="KW-1185">Reference proteome</keyword>
<accession>C1E8A3</accession>
<dbReference type="eggNOG" id="ENOG502QRPB">
    <property type="taxonomic scope" value="Eukaryota"/>
</dbReference>
<name>C1E8A3_MICCC</name>
<dbReference type="OrthoDB" id="10046650at2759"/>
<gene>
    <name evidence="3" type="ORF">MICPUN_59301</name>
</gene>
<feature type="transmembrane region" description="Helical" evidence="2">
    <location>
        <begin position="354"/>
        <end position="377"/>
    </location>
</feature>
<dbReference type="Proteomes" id="UP000002009">
    <property type="component" value="Chromosome 6"/>
</dbReference>
<evidence type="ECO:0000256" key="1">
    <source>
        <dbReference type="SAM" id="MobiDB-lite"/>
    </source>
</evidence>
<feature type="transmembrane region" description="Helical" evidence="2">
    <location>
        <begin position="78"/>
        <end position="100"/>
    </location>
</feature>
<feature type="transmembrane region" description="Helical" evidence="2">
    <location>
        <begin position="649"/>
        <end position="668"/>
    </location>
</feature>
<dbReference type="AlphaFoldDB" id="C1E8A3"/>
<dbReference type="PANTHER" id="PTHR35313:SF1">
    <property type="entry name" value="NO EXINE FORMATION 1"/>
    <property type="match status" value="1"/>
</dbReference>
<keyword evidence="2" id="KW-0812">Transmembrane</keyword>
<evidence type="ECO:0000313" key="3">
    <source>
        <dbReference type="EMBL" id="ACO64479.1"/>
    </source>
</evidence>
<dbReference type="PANTHER" id="PTHR35313">
    <property type="entry name" value="NO EXINE FORMATION 1"/>
    <property type="match status" value="1"/>
</dbReference>
<feature type="transmembrane region" description="Helical" evidence="2">
    <location>
        <begin position="53"/>
        <end position="71"/>
    </location>
</feature>
<feature type="transmembrane region" description="Helical" evidence="2">
    <location>
        <begin position="827"/>
        <end position="846"/>
    </location>
</feature>
<feature type="transmembrane region" description="Helical" evidence="2">
    <location>
        <begin position="322"/>
        <end position="342"/>
    </location>
</feature>
<dbReference type="STRING" id="296587.C1E8A3"/>
<feature type="region of interest" description="Disordered" evidence="1">
    <location>
        <begin position="193"/>
        <end position="213"/>
    </location>
</feature>
<dbReference type="RefSeq" id="XP_002503221.1">
    <property type="nucleotide sequence ID" value="XM_002503175.1"/>
</dbReference>
<evidence type="ECO:0000256" key="2">
    <source>
        <dbReference type="SAM" id="Phobius"/>
    </source>
</evidence>
<reference evidence="3 4" key="1">
    <citation type="journal article" date="2009" name="Science">
        <title>Green evolution and dynamic adaptations revealed by genomes of the marine picoeukaryotes Micromonas.</title>
        <authorList>
            <person name="Worden A.Z."/>
            <person name="Lee J.H."/>
            <person name="Mock T."/>
            <person name="Rouze P."/>
            <person name="Simmons M.P."/>
            <person name="Aerts A.L."/>
            <person name="Allen A.E."/>
            <person name="Cuvelier M.L."/>
            <person name="Derelle E."/>
            <person name="Everett M.V."/>
            <person name="Foulon E."/>
            <person name="Grimwood J."/>
            <person name="Gundlach H."/>
            <person name="Henrissat B."/>
            <person name="Napoli C."/>
            <person name="McDonald S.M."/>
            <person name="Parker M.S."/>
            <person name="Rombauts S."/>
            <person name="Salamov A."/>
            <person name="Von Dassow P."/>
            <person name="Badger J.H."/>
            <person name="Coutinho P.M."/>
            <person name="Demir E."/>
            <person name="Dubchak I."/>
            <person name="Gentemann C."/>
            <person name="Eikrem W."/>
            <person name="Gready J.E."/>
            <person name="John U."/>
            <person name="Lanier W."/>
            <person name="Lindquist E.A."/>
            <person name="Lucas S."/>
            <person name="Mayer K.F."/>
            <person name="Moreau H."/>
            <person name="Not F."/>
            <person name="Otillar R."/>
            <person name="Panaud O."/>
            <person name="Pangilinan J."/>
            <person name="Paulsen I."/>
            <person name="Piegu B."/>
            <person name="Poliakov A."/>
            <person name="Robbens S."/>
            <person name="Schmutz J."/>
            <person name="Toulza E."/>
            <person name="Wyss T."/>
            <person name="Zelensky A."/>
            <person name="Zhou K."/>
            <person name="Armbrust E.V."/>
            <person name="Bhattacharya D."/>
            <person name="Goodenough U.W."/>
            <person name="Van de Peer Y."/>
            <person name="Grigoriev I.V."/>
        </authorList>
    </citation>
    <scope>NUCLEOTIDE SEQUENCE [LARGE SCALE GENOMIC DNA]</scope>
    <source>
        <strain evidence="4">RCC299 / NOUM17</strain>
    </source>
</reference>
<protein>
    <submittedName>
        <fullName evidence="3">Uncharacterized protein</fullName>
    </submittedName>
</protein>
<feature type="compositionally biased region" description="Pro residues" evidence="1">
    <location>
        <begin position="12"/>
        <end position="25"/>
    </location>
</feature>